<name>A0ABW2VTC0_9ACTN</name>
<feature type="domain" description="N-acetyltransferase" evidence="1">
    <location>
        <begin position="153"/>
        <end position="290"/>
    </location>
</feature>
<accession>A0ABW2VTC0</accession>
<sequence>MRFSWDWIEPVMPVPYVPTLGPVRRDDPLHDLFEAVVETAGTGRFLPHDKDRRWFETKTERVLADAIEHDQHLNLIPTLSERGGGVVKVHVYGAAPDSLSAGADLARKLAPAHGARKPRVVWFLGPEQPDVFARGVGTRVQLKDFTDGPGLAPDVRALEYKQLAEPGRFAVFADLMAEDGFAFLYDQMRAGSVGPVLTVLDEGRVAGAIGPMETMSDASGRARLLPQYFGVLPQYRGVGYGRALWRAAMHWGHQHGAAYQLLQTEVGGASDRLCAAEGLTSLGFVNQRDA</sequence>
<gene>
    <name evidence="2" type="ORF">ACFQZP_39270</name>
</gene>
<protein>
    <submittedName>
        <fullName evidence="2">GNAT family N-acetyltransferase</fullName>
        <ecNumber evidence="2">2.3.1.-</ecNumber>
    </submittedName>
</protein>
<dbReference type="Pfam" id="PF00583">
    <property type="entry name" value="Acetyltransf_1"/>
    <property type="match status" value="1"/>
</dbReference>
<dbReference type="EMBL" id="JBHTEC010000002">
    <property type="protein sequence ID" value="MFD0287575.1"/>
    <property type="molecule type" value="Genomic_DNA"/>
</dbReference>
<dbReference type="GO" id="GO:0016746">
    <property type="term" value="F:acyltransferase activity"/>
    <property type="evidence" value="ECO:0007669"/>
    <property type="project" value="UniProtKB-KW"/>
</dbReference>
<dbReference type="CDD" id="cd04301">
    <property type="entry name" value="NAT_SF"/>
    <property type="match status" value="1"/>
</dbReference>
<keyword evidence="2" id="KW-0808">Transferase</keyword>
<keyword evidence="3" id="KW-1185">Reference proteome</keyword>
<comment type="caution">
    <text evidence="2">The sequence shown here is derived from an EMBL/GenBank/DDBJ whole genome shotgun (WGS) entry which is preliminary data.</text>
</comment>
<evidence type="ECO:0000313" key="3">
    <source>
        <dbReference type="Proteomes" id="UP001596957"/>
    </source>
</evidence>
<evidence type="ECO:0000313" key="2">
    <source>
        <dbReference type="EMBL" id="MFD0287575.1"/>
    </source>
</evidence>
<dbReference type="Gene3D" id="3.40.630.30">
    <property type="match status" value="1"/>
</dbReference>
<proteinExistence type="predicted"/>
<dbReference type="Proteomes" id="UP001596957">
    <property type="component" value="Unassembled WGS sequence"/>
</dbReference>
<dbReference type="RefSeq" id="WP_381264784.1">
    <property type="nucleotide sequence ID" value="NZ_JBHTBI010000124.1"/>
</dbReference>
<dbReference type="InterPro" id="IPR000182">
    <property type="entry name" value="GNAT_dom"/>
</dbReference>
<reference evidence="3" key="1">
    <citation type="journal article" date="2019" name="Int. J. Syst. Evol. Microbiol.">
        <title>The Global Catalogue of Microorganisms (GCM) 10K type strain sequencing project: providing services to taxonomists for standard genome sequencing and annotation.</title>
        <authorList>
            <consortium name="The Broad Institute Genomics Platform"/>
            <consortium name="The Broad Institute Genome Sequencing Center for Infectious Disease"/>
            <person name="Wu L."/>
            <person name="Ma J."/>
        </authorList>
    </citation>
    <scope>NUCLEOTIDE SEQUENCE [LARGE SCALE GENOMIC DNA]</scope>
    <source>
        <strain evidence="3">CGMCC 4.7198</strain>
    </source>
</reference>
<dbReference type="EC" id="2.3.1.-" evidence="2"/>
<evidence type="ECO:0000259" key="1">
    <source>
        <dbReference type="PROSITE" id="PS51186"/>
    </source>
</evidence>
<dbReference type="SUPFAM" id="SSF55729">
    <property type="entry name" value="Acyl-CoA N-acyltransferases (Nat)"/>
    <property type="match status" value="1"/>
</dbReference>
<dbReference type="InterPro" id="IPR016181">
    <property type="entry name" value="Acyl_CoA_acyltransferase"/>
</dbReference>
<organism evidence="2 3">
    <name type="scientific">Streptomyces lutosisoli</name>
    <dbReference type="NCBI Taxonomy" id="2665721"/>
    <lineage>
        <taxon>Bacteria</taxon>
        <taxon>Bacillati</taxon>
        <taxon>Actinomycetota</taxon>
        <taxon>Actinomycetes</taxon>
        <taxon>Kitasatosporales</taxon>
        <taxon>Streptomycetaceae</taxon>
        <taxon>Streptomyces</taxon>
    </lineage>
</organism>
<dbReference type="PROSITE" id="PS51186">
    <property type="entry name" value="GNAT"/>
    <property type="match status" value="1"/>
</dbReference>
<keyword evidence="2" id="KW-0012">Acyltransferase</keyword>